<protein>
    <submittedName>
        <fullName evidence="8">Precorrin-3B C(17)-methyltransferase</fullName>
        <ecNumber evidence="8">2.1.1.131</ecNumber>
    </submittedName>
</protein>
<dbReference type="EMBL" id="JAAGRQ010000023">
    <property type="protein sequence ID" value="NDY56614.1"/>
    <property type="molecule type" value="Genomic_DNA"/>
</dbReference>
<accession>A0A7K3NK88</accession>
<feature type="region of interest" description="Disordered" evidence="6">
    <location>
        <begin position="1"/>
        <end position="33"/>
    </location>
</feature>
<dbReference type="PANTHER" id="PTHR47036">
    <property type="entry name" value="COBALT-FACTOR III C(17)-METHYLTRANSFERASE-RELATED"/>
    <property type="match status" value="1"/>
</dbReference>
<comment type="pathway">
    <text evidence="1">Cofactor biosynthesis; adenosylcobalamin biosynthesis.</text>
</comment>
<dbReference type="Proteomes" id="UP000469724">
    <property type="component" value="Unassembled WGS sequence"/>
</dbReference>
<feature type="compositionally biased region" description="Basic and acidic residues" evidence="6">
    <location>
        <begin position="14"/>
        <end position="28"/>
    </location>
</feature>
<dbReference type="NCBIfam" id="TIGR01466">
    <property type="entry name" value="cobJ_cbiH"/>
    <property type="match status" value="1"/>
</dbReference>
<dbReference type="InterPro" id="IPR014776">
    <property type="entry name" value="4pyrrole_Mease_sub2"/>
</dbReference>
<dbReference type="InterPro" id="IPR000878">
    <property type="entry name" value="4pyrrol_Mease"/>
</dbReference>
<evidence type="ECO:0000259" key="7">
    <source>
        <dbReference type="Pfam" id="PF00590"/>
    </source>
</evidence>
<dbReference type="GO" id="GO:0030789">
    <property type="term" value="F:precorrin-3B C17-methyltransferase activity"/>
    <property type="evidence" value="ECO:0007669"/>
    <property type="project" value="UniProtKB-EC"/>
</dbReference>
<reference evidence="8 9" key="1">
    <citation type="submission" date="2020-02" db="EMBL/GenBank/DDBJ databases">
        <title>Comparative genomics of sulfur disproportionating microorganisms.</title>
        <authorList>
            <person name="Ward L.M."/>
            <person name="Bertran E."/>
            <person name="Johnston D.T."/>
        </authorList>
    </citation>
    <scope>NUCLEOTIDE SEQUENCE [LARGE SCALE GENOMIC DNA]</scope>
    <source>
        <strain evidence="8 9">DSM 3696</strain>
    </source>
</reference>
<gene>
    <name evidence="8" type="primary">cobJ</name>
    <name evidence="8" type="ORF">G3N56_07640</name>
</gene>
<dbReference type="Gene3D" id="3.40.1010.10">
    <property type="entry name" value="Cobalt-precorrin-4 Transmethylase, Domain 1"/>
    <property type="match status" value="1"/>
</dbReference>
<dbReference type="SUPFAM" id="SSF53790">
    <property type="entry name" value="Tetrapyrrole methylase"/>
    <property type="match status" value="1"/>
</dbReference>
<feature type="compositionally biased region" description="Gly residues" evidence="6">
    <location>
        <begin position="1"/>
        <end position="11"/>
    </location>
</feature>
<dbReference type="InterPro" id="IPR035996">
    <property type="entry name" value="4pyrrol_Methylase_sf"/>
</dbReference>
<dbReference type="Gene3D" id="3.30.950.10">
    <property type="entry name" value="Methyltransferase, Cobalt-precorrin-4 Transmethylase, Domain 2"/>
    <property type="match status" value="1"/>
</dbReference>
<keyword evidence="2" id="KW-0169">Cobalamin biosynthesis</keyword>
<feature type="domain" description="Tetrapyrrole methylase" evidence="7">
    <location>
        <begin position="32"/>
        <end position="240"/>
    </location>
</feature>
<dbReference type="InterPro" id="IPR051810">
    <property type="entry name" value="Precorrin_MeTrfase"/>
</dbReference>
<dbReference type="UniPathway" id="UPA00148"/>
<dbReference type="AlphaFoldDB" id="A0A7K3NK88"/>
<dbReference type="Pfam" id="PF00590">
    <property type="entry name" value="TP_methylase"/>
    <property type="match status" value="1"/>
</dbReference>
<comment type="caution">
    <text evidence="8">The sequence shown here is derived from an EMBL/GenBank/DDBJ whole genome shotgun (WGS) entry which is preliminary data.</text>
</comment>
<dbReference type="PANTHER" id="PTHR47036:SF1">
    <property type="entry name" value="COBALT-FACTOR III C(17)-METHYLTRANSFERASE-RELATED"/>
    <property type="match status" value="1"/>
</dbReference>
<evidence type="ECO:0000256" key="2">
    <source>
        <dbReference type="ARBA" id="ARBA00022573"/>
    </source>
</evidence>
<evidence type="ECO:0000256" key="5">
    <source>
        <dbReference type="ARBA" id="ARBA00022691"/>
    </source>
</evidence>
<keyword evidence="4 8" id="KW-0808">Transferase</keyword>
<evidence type="ECO:0000256" key="3">
    <source>
        <dbReference type="ARBA" id="ARBA00022603"/>
    </source>
</evidence>
<dbReference type="CDD" id="cd11646">
    <property type="entry name" value="Precorrin_3B_C17_MT"/>
    <property type="match status" value="1"/>
</dbReference>
<sequence>MRSGGDAGGGDRPACGEKDRDRPGDRGRGHGRLTVVGLGPGDAGLLAPMARQAIEAARVVVGYGTYLALVSPELLAGKEVIRTGMTGEVARCEAAVARALAGDDTVVVSGGDAGVYGMAGLVLEILEARGLLDVLEFSVAPGIPALAGAAALLGAPLTHDFASVSLSDLLTPWEVIEKRIDLAAQADFVLVLYNPRSKRRAGHLARAMEIIGAWRGPDTPVGVVRNAYRPGQEAFVTTLSGFDPGAVDMLTIVIVGNAASRNVSGRMLTPRGYEGKYGLSG</sequence>
<evidence type="ECO:0000313" key="9">
    <source>
        <dbReference type="Proteomes" id="UP000469724"/>
    </source>
</evidence>
<dbReference type="GO" id="GO:0032259">
    <property type="term" value="P:methylation"/>
    <property type="evidence" value="ECO:0007669"/>
    <property type="project" value="UniProtKB-KW"/>
</dbReference>
<dbReference type="InterPro" id="IPR006363">
    <property type="entry name" value="Cbl_synth_CobJ/CibH_dom"/>
</dbReference>
<proteinExistence type="predicted"/>
<name>A0A7K3NK88_9BACT</name>
<evidence type="ECO:0000256" key="4">
    <source>
        <dbReference type="ARBA" id="ARBA00022679"/>
    </source>
</evidence>
<evidence type="ECO:0000256" key="1">
    <source>
        <dbReference type="ARBA" id="ARBA00004953"/>
    </source>
</evidence>
<evidence type="ECO:0000256" key="6">
    <source>
        <dbReference type="SAM" id="MobiDB-lite"/>
    </source>
</evidence>
<keyword evidence="3 8" id="KW-0489">Methyltransferase</keyword>
<organism evidence="8 9">
    <name type="scientific">Desulfolutivibrio sulfodismutans</name>
    <dbReference type="NCBI Taxonomy" id="63561"/>
    <lineage>
        <taxon>Bacteria</taxon>
        <taxon>Pseudomonadati</taxon>
        <taxon>Thermodesulfobacteriota</taxon>
        <taxon>Desulfovibrionia</taxon>
        <taxon>Desulfovibrionales</taxon>
        <taxon>Desulfovibrionaceae</taxon>
        <taxon>Desulfolutivibrio</taxon>
    </lineage>
</organism>
<dbReference type="GO" id="GO:0009236">
    <property type="term" value="P:cobalamin biosynthetic process"/>
    <property type="evidence" value="ECO:0007669"/>
    <property type="project" value="UniProtKB-UniPathway"/>
</dbReference>
<dbReference type="EC" id="2.1.1.131" evidence="8"/>
<dbReference type="InterPro" id="IPR014777">
    <property type="entry name" value="4pyrrole_Mease_sub1"/>
</dbReference>
<keyword evidence="9" id="KW-1185">Reference proteome</keyword>
<keyword evidence="5" id="KW-0949">S-adenosyl-L-methionine</keyword>
<evidence type="ECO:0000313" key="8">
    <source>
        <dbReference type="EMBL" id="NDY56614.1"/>
    </source>
</evidence>